<evidence type="ECO:0000259" key="7">
    <source>
        <dbReference type="PROSITE" id="PS50835"/>
    </source>
</evidence>
<keyword evidence="2" id="KW-0812">Transmembrane</keyword>
<evidence type="ECO:0000256" key="4">
    <source>
        <dbReference type="ARBA" id="ARBA00023136"/>
    </source>
</evidence>
<dbReference type="Gene3D" id="2.60.40.10">
    <property type="entry name" value="Immunoglobulins"/>
    <property type="match status" value="1"/>
</dbReference>
<dbReference type="InterPro" id="IPR013783">
    <property type="entry name" value="Ig-like_fold"/>
</dbReference>
<keyword evidence="6" id="KW-0393">Immunoglobulin domain</keyword>
<dbReference type="GO" id="GO:0005102">
    <property type="term" value="F:signaling receptor binding"/>
    <property type="evidence" value="ECO:0007669"/>
    <property type="project" value="TreeGrafter"/>
</dbReference>
<dbReference type="CDD" id="cd00257">
    <property type="entry name" value="beta-trefoil_FSCN-like"/>
    <property type="match status" value="1"/>
</dbReference>
<dbReference type="SUPFAM" id="SSF50405">
    <property type="entry name" value="Actin-crosslinking proteins"/>
    <property type="match status" value="1"/>
</dbReference>
<dbReference type="InterPro" id="IPR007110">
    <property type="entry name" value="Ig-like_dom"/>
</dbReference>
<feature type="domain" description="Ig-like" evidence="7">
    <location>
        <begin position="45"/>
        <end position="161"/>
    </location>
</feature>
<comment type="caution">
    <text evidence="8">The sequence shown here is derived from an EMBL/GenBank/DDBJ whole genome shotgun (WGS) entry which is preliminary data.</text>
</comment>
<dbReference type="FunFam" id="2.60.40.10:FF:000183">
    <property type="entry name" value="Myelin-oligodendrocyte glycoprotein"/>
    <property type="match status" value="1"/>
</dbReference>
<dbReference type="Proteomes" id="UP001066276">
    <property type="component" value="Chromosome 6"/>
</dbReference>
<comment type="subcellular location">
    <subcellularLocation>
        <location evidence="1">Membrane</location>
    </subcellularLocation>
</comment>
<reference evidence="8" key="1">
    <citation type="journal article" date="2022" name="bioRxiv">
        <title>Sequencing and chromosome-scale assembly of the giantPleurodeles waltlgenome.</title>
        <authorList>
            <person name="Brown T."/>
            <person name="Elewa A."/>
            <person name="Iarovenko S."/>
            <person name="Subramanian E."/>
            <person name="Araus A.J."/>
            <person name="Petzold A."/>
            <person name="Susuki M."/>
            <person name="Suzuki K.-i.T."/>
            <person name="Hayashi T."/>
            <person name="Toyoda A."/>
            <person name="Oliveira C."/>
            <person name="Osipova E."/>
            <person name="Leigh N.D."/>
            <person name="Simon A."/>
            <person name="Yun M.H."/>
        </authorList>
    </citation>
    <scope>NUCLEOTIDE SEQUENCE</scope>
    <source>
        <strain evidence="8">20211129_DDA</strain>
        <tissue evidence="8">Liver</tissue>
    </source>
</reference>
<name>A0AAV7Q354_PLEWA</name>
<gene>
    <name evidence="8" type="ORF">NDU88_001244</name>
</gene>
<dbReference type="GO" id="GO:0001817">
    <property type="term" value="P:regulation of cytokine production"/>
    <property type="evidence" value="ECO:0007669"/>
    <property type="project" value="TreeGrafter"/>
</dbReference>
<keyword evidence="3" id="KW-1133">Transmembrane helix</keyword>
<dbReference type="SMART" id="SM00406">
    <property type="entry name" value="IGv"/>
    <property type="match status" value="1"/>
</dbReference>
<evidence type="ECO:0000256" key="1">
    <source>
        <dbReference type="ARBA" id="ARBA00004370"/>
    </source>
</evidence>
<sequence>MERKLTWTADQESVVPLTVHRMAVIHSTVVFVFALLLVSHGGQTSDVFTVEGPNEHIEAAVGDDVDLFCRLTNEVSAEMMEVRWVHPERCSPSVVHVYPNGRDHTLKQDPYFRGRTEILTGDIGKGIVGLRLKNISASDKGTYLCQFQSKDAFVEAARHLKVLDLKDSHLYSFYSNFIEVLQPSMGLMCSPKGISFKMDNGMYWCSTPHGIRGKNKRDKTCGFQVCQVDDGNVEITDYMGNYLSLDRHDYRKRIKTVENRKLPYSKFEVKYENEKVLFKASNGLFLSRIYYLGIEIHTIEAQKNPSDVFCLFDLVTAYE</sequence>
<dbReference type="SMART" id="SM00409">
    <property type="entry name" value="IG"/>
    <property type="match status" value="1"/>
</dbReference>
<evidence type="ECO:0000256" key="5">
    <source>
        <dbReference type="ARBA" id="ARBA00023157"/>
    </source>
</evidence>
<dbReference type="Gene3D" id="2.80.10.50">
    <property type="match status" value="1"/>
</dbReference>
<keyword evidence="9" id="KW-1185">Reference proteome</keyword>
<dbReference type="GO" id="GO:0050852">
    <property type="term" value="P:T cell receptor signaling pathway"/>
    <property type="evidence" value="ECO:0007669"/>
    <property type="project" value="TreeGrafter"/>
</dbReference>
<dbReference type="InterPro" id="IPR003599">
    <property type="entry name" value="Ig_sub"/>
</dbReference>
<dbReference type="SUPFAM" id="SSF48726">
    <property type="entry name" value="Immunoglobulin"/>
    <property type="match status" value="1"/>
</dbReference>
<organism evidence="8 9">
    <name type="scientific">Pleurodeles waltl</name>
    <name type="common">Iberian ribbed newt</name>
    <dbReference type="NCBI Taxonomy" id="8319"/>
    <lineage>
        <taxon>Eukaryota</taxon>
        <taxon>Metazoa</taxon>
        <taxon>Chordata</taxon>
        <taxon>Craniata</taxon>
        <taxon>Vertebrata</taxon>
        <taxon>Euteleostomi</taxon>
        <taxon>Amphibia</taxon>
        <taxon>Batrachia</taxon>
        <taxon>Caudata</taxon>
        <taxon>Salamandroidea</taxon>
        <taxon>Salamandridae</taxon>
        <taxon>Pleurodelinae</taxon>
        <taxon>Pleurodeles</taxon>
    </lineage>
</organism>
<accession>A0AAV7Q354</accession>
<evidence type="ECO:0000256" key="3">
    <source>
        <dbReference type="ARBA" id="ARBA00022989"/>
    </source>
</evidence>
<proteinExistence type="predicted"/>
<keyword evidence="4" id="KW-0472">Membrane</keyword>
<dbReference type="PANTHER" id="PTHR24100">
    <property type="entry name" value="BUTYROPHILIN"/>
    <property type="match status" value="1"/>
</dbReference>
<dbReference type="InterPro" id="IPR036179">
    <property type="entry name" value="Ig-like_dom_sf"/>
</dbReference>
<dbReference type="InterPro" id="IPR050504">
    <property type="entry name" value="IgSF_BTN/MOG"/>
</dbReference>
<evidence type="ECO:0000313" key="9">
    <source>
        <dbReference type="Proteomes" id="UP001066276"/>
    </source>
</evidence>
<dbReference type="EMBL" id="JANPWB010000010">
    <property type="protein sequence ID" value="KAJ1134798.1"/>
    <property type="molecule type" value="Genomic_DNA"/>
</dbReference>
<keyword evidence="5" id="KW-1015">Disulfide bond</keyword>
<dbReference type="PROSITE" id="PS50835">
    <property type="entry name" value="IG_LIKE"/>
    <property type="match status" value="1"/>
</dbReference>
<dbReference type="GO" id="GO:0009897">
    <property type="term" value="C:external side of plasma membrane"/>
    <property type="evidence" value="ECO:0007669"/>
    <property type="project" value="TreeGrafter"/>
</dbReference>
<evidence type="ECO:0000313" key="8">
    <source>
        <dbReference type="EMBL" id="KAJ1134798.1"/>
    </source>
</evidence>
<dbReference type="AlphaFoldDB" id="A0AAV7Q354"/>
<evidence type="ECO:0000256" key="2">
    <source>
        <dbReference type="ARBA" id="ARBA00022692"/>
    </source>
</evidence>
<evidence type="ECO:0000256" key="6">
    <source>
        <dbReference type="ARBA" id="ARBA00023319"/>
    </source>
</evidence>
<dbReference type="InterPro" id="IPR013106">
    <property type="entry name" value="Ig_V-set"/>
</dbReference>
<dbReference type="InterPro" id="IPR008999">
    <property type="entry name" value="Actin-crosslinking"/>
</dbReference>
<dbReference type="Pfam" id="PF07686">
    <property type="entry name" value="V-set"/>
    <property type="match status" value="1"/>
</dbReference>
<protein>
    <recommendedName>
        <fullName evidence="7">Ig-like domain-containing protein</fullName>
    </recommendedName>
</protein>